<gene>
    <name evidence="7" type="ORF">LA76x_2103</name>
</gene>
<feature type="transmembrane region" description="Helical" evidence="5">
    <location>
        <begin position="159"/>
        <end position="184"/>
    </location>
</feature>
<dbReference type="eggNOG" id="COG2223">
    <property type="taxonomic scope" value="Bacteria"/>
</dbReference>
<dbReference type="Pfam" id="PF07690">
    <property type="entry name" value="MFS_1"/>
    <property type="match status" value="1"/>
</dbReference>
<dbReference type="GO" id="GO:0016020">
    <property type="term" value="C:membrane"/>
    <property type="evidence" value="ECO:0007669"/>
    <property type="project" value="UniProtKB-SubCell"/>
</dbReference>
<feature type="transmembrane region" description="Helical" evidence="5">
    <location>
        <begin position="256"/>
        <end position="277"/>
    </location>
</feature>
<dbReference type="AlphaFoldDB" id="A0A0S2F9K4"/>
<dbReference type="CDD" id="cd17393">
    <property type="entry name" value="MFS_MosC_like"/>
    <property type="match status" value="1"/>
</dbReference>
<feature type="transmembrane region" description="Helical" evidence="5">
    <location>
        <begin position="196"/>
        <end position="217"/>
    </location>
</feature>
<comment type="subcellular location">
    <subcellularLocation>
        <location evidence="1">Membrane</location>
        <topology evidence="1">Multi-pass membrane protein</topology>
    </subcellularLocation>
</comment>
<feature type="transmembrane region" description="Helical" evidence="5">
    <location>
        <begin position="297"/>
        <end position="318"/>
    </location>
</feature>
<protein>
    <submittedName>
        <fullName evidence="7">Major Facilitator Superfamily protein</fullName>
    </submittedName>
</protein>
<dbReference type="InterPro" id="IPR020846">
    <property type="entry name" value="MFS_dom"/>
</dbReference>
<feature type="transmembrane region" description="Helical" evidence="5">
    <location>
        <begin position="135"/>
        <end position="153"/>
    </location>
</feature>
<accession>A0A0S2F9K4</accession>
<dbReference type="PATRIC" id="fig|84531.8.peg.2121"/>
<evidence type="ECO:0000259" key="6">
    <source>
        <dbReference type="PROSITE" id="PS50850"/>
    </source>
</evidence>
<dbReference type="PANTHER" id="PTHR23514">
    <property type="entry name" value="BYPASS OF STOP CODON PROTEIN 6"/>
    <property type="match status" value="1"/>
</dbReference>
<feature type="transmembrane region" description="Helical" evidence="5">
    <location>
        <begin position="223"/>
        <end position="244"/>
    </location>
</feature>
<feature type="domain" description="Major facilitator superfamily (MFS) profile" evidence="6">
    <location>
        <begin position="263"/>
        <end position="440"/>
    </location>
</feature>
<evidence type="ECO:0000256" key="1">
    <source>
        <dbReference type="ARBA" id="ARBA00004141"/>
    </source>
</evidence>
<reference evidence="7 8" key="1">
    <citation type="journal article" date="2015" name="BMC Genomics">
        <title>Comparative genomics and metabolic profiling of the genus Lysobacter.</title>
        <authorList>
            <person name="de Bruijn I."/>
            <person name="Cheng X."/>
            <person name="de Jager V."/>
            <person name="Exposito R.G."/>
            <person name="Watrous J."/>
            <person name="Patel N."/>
            <person name="Postma J."/>
            <person name="Dorrestein P.C."/>
            <person name="Kobayashi D."/>
            <person name="Raaijmakers J.M."/>
        </authorList>
    </citation>
    <scope>NUCLEOTIDE SEQUENCE [LARGE SCALE GENOMIC DNA]</scope>
    <source>
        <strain evidence="7 8">76</strain>
    </source>
</reference>
<dbReference type="GO" id="GO:0022857">
    <property type="term" value="F:transmembrane transporter activity"/>
    <property type="evidence" value="ECO:0007669"/>
    <property type="project" value="InterPro"/>
</dbReference>
<dbReference type="InterPro" id="IPR036259">
    <property type="entry name" value="MFS_trans_sf"/>
</dbReference>
<evidence type="ECO:0000313" key="7">
    <source>
        <dbReference type="EMBL" id="ALN80242.1"/>
    </source>
</evidence>
<feature type="transmembrane region" description="Helical" evidence="5">
    <location>
        <begin position="75"/>
        <end position="94"/>
    </location>
</feature>
<keyword evidence="4 5" id="KW-0472">Membrane</keyword>
<keyword evidence="2 5" id="KW-0812">Transmembrane</keyword>
<evidence type="ECO:0000313" key="8">
    <source>
        <dbReference type="Proteomes" id="UP000060787"/>
    </source>
</evidence>
<evidence type="ECO:0000256" key="2">
    <source>
        <dbReference type="ARBA" id="ARBA00022692"/>
    </source>
</evidence>
<evidence type="ECO:0000256" key="5">
    <source>
        <dbReference type="SAM" id="Phobius"/>
    </source>
</evidence>
<proteinExistence type="predicted"/>
<dbReference type="PANTHER" id="PTHR23514:SF13">
    <property type="entry name" value="INNER MEMBRANE PROTEIN YBJJ"/>
    <property type="match status" value="1"/>
</dbReference>
<dbReference type="PROSITE" id="PS50850">
    <property type="entry name" value="MFS"/>
    <property type="match status" value="1"/>
</dbReference>
<dbReference type="STRING" id="84531.LA76x_2103"/>
<dbReference type="Gene3D" id="1.20.1250.20">
    <property type="entry name" value="MFS general substrate transporter like domains"/>
    <property type="match status" value="2"/>
</dbReference>
<feature type="transmembrane region" description="Helical" evidence="5">
    <location>
        <begin position="330"/>
        <end position="349"/>
    </location>
</feature>
<feature type="transmembrane region" description="Helical" evidence="5">
    <location>
        <begin position="355"/>
        <end position="375"/>
    </location>
</feature>
<feature type="transmembrane region" description="Helical" evidence="5">
    <location>
        <begin position="387"/>
        <end position="409"/>
    </location>
</feature>
<dbReference type="EMBL" id="CP011129">
    <property type="protein sequence ID" value="ALN80242.1"/>
    <property type="molecule type" value="Genomic_DNA"/>
</dbReference>
<sequence>MTNSLGADAFRIVLSRRHAATEPRTIMSEFDPAAVAADNHASTAGERENVSATAATDAAQADAPIGASERLSTRIAFFIAGLAMAAWAPLVPYAKARTGIDEGMLGLLLLALGAGSLVTMPLTGAIAARYGCRRVILLASAVVCATLPLLTHFSGVPAMALTLFAFGAAIGTIDVAINIQAVIVEKASGRALMSGFHGFFSVGGIAGAGLVSVLLWLQAAPSIAAMTVAVVLALLMLAGSRGLLRYGDDSHGGGSMFALPHGVVILIGALCFIVFLAEGAMLDWSALLLVSQRGVEASVAGIGYAVFALAMTIGRFSGDRIVHRFGPRPVLAAGGACAAAGFALAALAPGALPTLLGFALVGLGASNIVPILFSAAGRQTAMPAGPAISAVSTLGYAGILAGPAAIGWIAKFSSLPMAFVLLAAALVAVAASARIAAARD</sequence>
<dbReference type="Proteomes" id="UP000060787">
    <property type="component" value="Chromosome"/>
</dbReference>
<dbReference type="SUPFAM" id="SSF103473">
    <property type="entry name" value="MFS general substrate transporter"/>
    <property type="match status" value="1"/>
</dbReference>
<dbReference type="InterPro" id="IPR011701">
    <property type="entry name" value="MFS"/>
</dbReference>
<organism evidence="7 8">
    <name type="scientific">Lysobacter antibioticus</name>
    <dbReference type="NCBI Taxonomy" id="84531"/>
    <lineage>
        <taxon>Bacteria</taxon>
        <taxon>Pseudomonadati</taxon>
        <taxon>Pseudomonadota</taxon>
        <taxon>Gammaproteobacteria</taxon>
        <taxon>Lysobacterales</taxon>
        <taxon>Lysobacteraceae</taxon>
        <taxon>Lysobacter</taxon>
    </lineage>
</organism>
<feature type="transmembrane region" description="Helical" evidence="5">
    <location>
        <begin position="415"/>
        <end position="437"/>
    </location>
</feature>
<dbReference type="InterPro" id="IPR051788">
    <property type="entry name" value="MFS_Transporter"/>
</dbReference>
<evidence type="ECO:0000256" key="4">
    <source>
        <dbReference type="ARBA" id="ARBA00023136"/>
    </source>
</evidence>
<dbReference type="KEGG" id="lab:LA76x_2103"/>
<keyword evidence="3 5" id="KW-1133">Transmembrane helix</keyword>
<feature type="transmembrane region" description="Helical" evidence="5">
    <location>
        <begin position="106"/>
        <end position="128"/>
    </location>
</feature>
<keyword evidence="8" id="KW-1185">Reference proteome</keyword>
<evidence type="ECO:0000256" key="3">
    <source>
        <dbReference type="ARBA" id="ARBA00022989"/>
    </source>
</evidence>
<name>A0A0S2F9K4_LYSAN</name>